<evidence type="ECO:0000256" key="1">
    <source>
        <dbReference type="SAM" id="Coils"/>
    </source>
</evidence>
<sequence>MNTEESIIRICAMLGIFGGLALQISHVLDQSTSRTISTFGFALAVVAYSRYARRLQTENQELRQRLEQRQEL</sequence>
<protein>
    <submittedName>
        <fullName evidence="3">Uncharacterized protein</fullName>
    </submittedName>
</protein>
<evidence type="ECO:0000313" key="4">
    <source>
        <dbReference type="Proteomes" id="UP000198131"/>
    </source>
</evidence>
<dbReference type="OrthoDB" id="9986585at2"/>
<evidence type="ECO:0000313" key="3">
    <source>
        <dbReference type="EMBL" id="SNC60643.1"/>
    </source>
</evidence>
<dbReference type="EMBL" id="FYEW01000001">
    <property type="protein sequence ID" value="SNC60643.1"/>
    <property type="molecule type" value="Genomic_DNA"/>
</dbReference>
<keyword evidence="2" id="KW-0812">Transmembrane</keyword>
<keyword evidence="2" id="KW-1133">Transmembrane helix</keyword>
<organism evidence="3 4">
    <name type="scientific">Hymenobacter gelipurpurascens</name>
    <dbReference type="NCBI Taxonomy" id="89968"/>
    <lineage>
        <taxon>Bacteria</taxon>
        <taxon>Pseudomonadati</taxon>
        <taxon>Bacteroidota</taxon>
        <taxon>Cytophagia</taxon>
        <taxon>Cytophagales</taxon>
        <taxon>Hymenobacteraceae</taxon>
        <taxon>Hymenobacter</taxon>
    </lineage>
</organism>
<gene>
    <name evidence="3" type="ORF">SAMN06265337_0302</name>
</gene>
<proteinExistence type="predicted"/>
<keyword evidence="1" id="KW-0175">Coiled coil</keyword>
<feature type="coiled-coil region" evidence="1">
    <location>
        <begin position="45"/>
        <end position="72"/>
    </location>
</feature>
<evidence type="ECO:0000256" key="2">
    <source>
        <dbReference type="SAM" id="Phobius"/>
    </source>
</evidence>
<feature type="transmembrane region" description="Helical" evidence="2">
    <location>
        <begin position="7"/>
        <end position="28"/>
    </location>
</feature>
<dbReference type="Proteomes" id="UP000198131">
    <property type="component" value="Unassembled WGS sequence"/>
</dbReference>
<dbReference type="AlphaFoldDB" id="A0A212T3L9"/>
<reference evidence="4" key="1">
    <citation type="submission" date="2017-06" db="EMBL/GenBank/DDBJ databases">
        <authorList>
            <person name="Varghese N."/>
            <person name="Submissions S."/>
        </authorList>
    </citation>
    <scope>NUCLEOTIDE SEQUENCE [LARGE SCALE GENOMIC DNA]</scope>
    <source>
        <strain evidence="4">DSM 11116</strain>
    </source>
</reference>
<name>A0A212T3L9_9BACT</name>
<accession>A0A212T3L9</accession>
<dbReference type="RefSeq" id="WP_088841655.1">
    <property type="nucleotide sequence ID" value="NZ_FYEW01000001.1"/>
</dbReference>
<keyword evidence="2" id="KW-0472">Membrane</keyword>
<keyword evidence="4" id="KW-1185">Reference proteome</keyword>
<feature type="transmembrane region" description="Helical" evidence="2">
    <location>
        <begin position="34"/>
        <end position="51"/>
    </location>
</feature>